<proteinExistence type="predicted"/>
<dbReference type="InterPro" id="IPR001387">
    <property type="entry name" value="Cro/C1-type_HTH"/>
</dbReference>
<dbReference type="Proteomes" id="UP000011740">
    <property type="component" value="Unassembled WGS sequence"/>
</dbReference>
<sequence>MTARVRHGWHTQQEFADAYERHALTLGERTGISVRQVRRWESGRSEWPNRDARRVLESMFGLPLEQLGFVRPIASGAAFHRVPESAPEEAPIPPLVEGAEVRRHGGRELVSRLGTALERAAYLDGRRGPGGVLPVTLELVRSIEGMAREARADVRRELLYLGSRAAEFTAWLYRDSGASAGTVLYWHDRAIEWADLCGDGAMHGYVLLRKAQATERTDPARMRDLAHAAVHGPWSLPLRARAEALQQEARALALGGAAPEDVARLLDRAGEALDAAPPGGPVGTATCIGPLCGGYDLDRLMAQSAVCHREAGRPERAATLLREHLATGAFAPRDRAFFTAHLAGALAAAGHPDEAAMTGLSVLRLAAAPRFGQALRELRRSAGLLRPYGRRSTVRELRRALASLPV</sequence>
<name>M3CAM7_STRM1</name>
<accession>M3CAM7</accession>
<dbReference type="STRING" id="1223523.H340_08228"/>
<evidence type="ECO:0000313" key="2">
    <source>
        <dbReference type="Proteomes" id="UP000011740"/>
    </source>
</evidence>
<dbReference type="EMBL" id="AORZ01000016">
    <property type="protein sequence ID" value="EMF01117.1"/>
    <property type="molecule type" value="Genomic_DNA"/>
</dbReference>
<dbReference type="Gene3D" id="1.10.260.40">
    <property type="entry name" value="lambda repressor-like DNA-binding domains"/>
    <property type="match status" value="1"/>
</dbReference>
<dbReference type="GO" id="GO:0003677">
    <property type="term" value="F:DNA binding"/>
    <property type="evidence" value="ECO:0007669"/>
    <property type="project" value="InterPro"/>
</dbReference>
<dbReference type="PATRIC" id="fig|1223523.3.peg.1686"/>
<dbReference type="InterPro" id="IPR010982">
    <property type="entry name" value="Lambda_DNA-bd_dom_sf"/>
</dbReference>
<dbReference type="CDD" id="cd00093">
    <property type="entry name" value="HTH_XRE"/>
    <property type="match status" value="1"/>
</dbReference>
<comment type="caution">
    <text evidence="1">The sequence shown here is derived from an EMBL/GenBank/DDBJ whole genome shotgun (WGS) entry which is preliminary data.</text>
</comment>
<gene>
    <name evidence="1" type="ORF">H340_08228</name>
</gene>
<reference evidence="1 2" key="1">
    <citation type="journal article" date="2013" name="Genome Announc.">
        <title>Whole-Genome Shotgun Assembly and Analysis of the Genome of Streptomyces mobaraensis DSM 40847, a Strain for Industrial Production of Microbial Transglutaminase.</title>
        <authorList>
            <person name="Yang H."/>
            <person name="He T."/>
            <person name="Wu W."/>
            <person name="Zhu W."/>
            <person name="Lu B."/>
            <person name="Sun W."/>
        </authorList>
    </citation>
    <scope>NUCLEOTIDE SEQUENCE [LARGE SCALE GENOMIC DNA]</scope>
    <source>
        <strain evidence="1 2">DSM 40847</strain>
    </source>
</reference>
<dbReference type="AlphaFoldDB" id="M3CAM7"/>
<protein>
    <submittedName>
        <fullName evidence="1">XRE family transcriptional regulator</fullName>
    </submittedName>
</protein>
<organism evidence="1 2">
    <name type="scientific">Streptomyces mobaraensis (strain ATCC 29032 / DSM 40847 / JCM 4168 / NBRC 13819 / NCIMB 11159 / IPCR 16-22)</name>
    <dbReference type="NCBI Taxonomy" id="1223523"/>
    <lineage>
        <taxon>Bacteria</taxon>
        <taxon>Bacillati</taxon>
        <taxon>Actinomycetota</taxon>
        <taxon>Actinomycetes</taxon>
        <taxon>Kitasatosporales</taxon>
        <taxon>Streptomycetaceae</taxon>
        <taxon>Streptomyces</taxon>
    </lineage>
</organism>
<evidence type="ECO:0000313" key="1">
    <source>
        <dbReference type="EMBL" id="EMF01117.1"/>
    </source>
</evidence>
<dbReference type="eggNOG" id="COG0084">
    <property type="taxonomic scope" value="Bacteria"/>
</dbReference>